<keyword evidence="6" id="KW-0479">Metal-binding</keyword>
<comment type="cofactor">
    <cofactor evidence="1">
        <name>Zn(2+)</name>
        <dbReference type="ChEBI" id="CHEBI:29105"/>
    </cofactor>
</comment>
<feature type="transmembrane region" description="Helical" evidence="15">
    <location>
        <begin position="315"/>
        <end position="333"/>
    </location>
</feature>
<accession>A0A411KVD0</accession>
<dbReference type="GO" id="GO:0005789">
    <property type="term" value="C:endoplasmic reticulum membrane"/>
    <property type="evidence" value="ECO:0007669"/>
    <property type="project" value="UniProtKB-SubCell"/>
</dbReference>
<keyword evidence="8" id="KW-0276">Fatty acid metabolism</keyword>
<dbReference type="InterPro" id="IPR006694">
    <property type="entry name" value="Fatty_acid_hydroxylase"/>
</dbReference>
<evidence type="ECO:0000256" key="4">
    <source>
        <dbReference type="ARBA" id="ARBA00022516"/>
    </source>
</evidence>
<dbReference type="AlphaFoldDB" id="A0A411KVD0"/>
<organism evidence="17">
    <name type="scientific">Philasterides dicentrarchi</name>
    <dbReference type="NCBI Taxonomy" id="282688"/>
    <lineage>
        <taxon>Eukaryota</taxon>
        <taxon>Sar</taxon>
        <taxon>Alveolata</taxon>
        <taxon>Ciliophora</taxon>
        <taxon>Intramacronucleata</taxon>
        <taxon>Oligohymenophorea</taxon>
        <taxon>Scuticociliatia</taxon>
        <taxon>Philasterida</taxon>
        <taxon>Philasteridae</taxon>
        <taxon>Philasterides</taxon>
    </lineage>
</organism>
<evidence type="ECO:0000256" key="7">
    <source>
        <dbReference type="ARBA" id="ARBA00022824"/>
    </source>
</evidence>
<sequence length="388" mass="46399">MNPQSRIQSSPTKKQQITFNCFEQVEELMERKKLDLVVFKDDVYDLTEFKHQHPGGDEIIEDYRGFDIEEAFTTKKIHQHSQRAHNMMEDFKIGRINYDSEDYNSNNNNFMQENIMEEEKQMTSNRKKHQEFQDDLDDIDLQRPVLLNQHILDYKGFKIYLNIPVATQIMQITHQQYKQMLDFPTKDGSINYCFTGNYVSDRILHNRWDFGKFQVLFMLLVLIIYGRNQLLVLKSIEMIIVGFMLQSLIDYFIQRILVNSYRKGIQNTYIRLVHFLFFGKHLFLPSQRISTGYSPIILFALFIVEFNIGKYLLSMFFMNMVCMFIGQQLYIIVQEFIHFKFHTSRFHNSHLGVLQALHLEHHYHHHDKNFGIICTLWDRLFKTAAGRQ</sequence>
<dbReference type="SMART" id="SM01117">
    <property type="entry name" value="Cyt-b5"/>
    <property type="match status" value="1"/>
</dbReference>
<keyword evidence="13 15" id="KW-0472">Membrane</keyword>
<evidence type="ECO:0000256" key="10">
    <source>
        <dbReference type="ARBA" id="ARBA00022989"/>
    </source>
</evidence>
<keyword evidence="12" id="KW-0443">Lipid metabolism</keyword>
<evidence type="ECO:0000256" key="8">
    <source>
        <dbReference type="ARBA" id="ARBA00022832"/>
    </source>
</evidence>
<evidence type="ECO:0000256" key="12">
    <source>
        <dbReference type="ARBA" id="ARBA00023098"/>
    </source>
</evidence>
<evidence type="ECO:0000256" key="5">
    <source>
        <dbReference type="ARBA" id="ARBA00022692"/>
    </source>
</evidence>
<dbReference type="GO" id="GO:0005506">
    <property type="term" value="F:iron ion binding"/>
    <property type="evidence" value="ECO:0007669"/>
    <property type="project" value="InterPro"/>
</dbReference>
<reference evidence="17" key="1">
    <citation type="submission" date="2018-06" db="EMBL/GenBank/DDBJ databases">
        <title>Oxidation-reduction process in Philasterides dicentrarchi.</title>
        <authorList>
            <person name="deFelipe A."/>
            <person name="Folgueira I."/>
            <person name="Lamas J."/>
            <person name="Leiro J."/>
        </authorList>
    </citation>
    <scope>NUCLEOTIDE SEQUENCE</scope>
</reference>
<keyword evidence="14" id="KW-0275">Fatty acid biosynthesis</keyword>
<dbReference type="SUPFAM" id="SSF55856">
    <property type="entry name" value="Cytochrome b5-like heme/steroid binding domain"/>
    <property type="match status" value="1"/>
</dbReference>
<evidence type="ECO:0000256" key="6">
    <source>
        <dbReference type="ARBA" id="ARBA00022723"/>
    </source>
</evidence>
<proteinExistence type="evidence at transcript level"/>
<protein>
    <submittedName>
        <fullName evidence="17">Cytochrome b5-like heme/steroid binding domain-containing protein</fullName>
    </submittedName>
</protein>
<dbReference type="InterPro" id="IPR014430">
    <property type="entry name" value="Scs7"/>
</dbReference>
<dbReference type="Gene3D" id="3.10.120.10">
    <property type="entry name" value="Cytochrome b5-like heme/steroid binding domain"/>
    <property type="match status" value="1"/>
</dbReference>
<dbReference type="Pfam" id="PF00173">
    <property type="entry name" value="Cyt-b5"/>
    <property type="match status" value="1"/>
</dbReference>
<comment type="subcellular location">
    <subcellularLocation>
        <location evidence="2">Endoplasmic reticulum membrane</location>
        <topology evidence="2">Multi-pass membrane protein</topology>
    </subcellularLocation>
</comment>
<evidence type="ECO:0000256" key="15">
    <source>
        <dbReference type="SAM" id="Phobius"/>
    </source>
</evidence>
<evidence type="ECO:0000256" key="3">
    <source>
        <dbReference type="ARBA" id="ARBA00005747"/>
    </source>
</evidence>
<dbReference type="GO" id="GO:0080132">
    <property type="term" value="F:fatty acid 2-hydroxylase activity"/>
    <property type="evidence" value="ECO:0007669"/>
    <property type="project" value="InterPro"/>
</dbReference>
<evidence type="ECO:0000313" key="17">
    <source>
        <dbReference type="EMBL" id="QBC88380.1"/>
    </source>
</evidence>
<dbReference type="Pfam" id="PF04116">
    <property type="entry name" value="FA_hydroxylase"/>
    <property type="match status" value="1"/>
</dbReference>
<dbReference type="PANTHER" id="PTHR12863">
    <property type="entry name" value="FATTY ACID HYDROXYLASE"/>
    <property type="match status" value="1"/>
</dbReference>
<dbReference type="PROSITE" id="PS50255">
    <property type="entry name" value="CYTOCHROME_B5_2"/>
    <property type="match status" value="1"/>
</dbReference>
<keyword evidence="5 15" id="KW-0812">Transmembrane</keyword>
<evidence type="ECO:0000256" key="14">
    <source>
        <dbReference type="ARBA" id="ARBA00023160"/>
    </source>
</evidence>
<dbReference type="EMBL" id="MH427337">
    <property type="protein sequence ID" value="QBC88380.1"/>
    <property type="molecule type" value="mRNA"/>
</dbReference>
<dbReference type="GO" id="GO:0006633">
    <property type="term" value="P:fatty acid biosynthetic process"/>
    <property type="evidence" value="ECO:0007669"/>
    <property type="project" value="UniProtKB-KW"/>
</dbReference>
<evidence type="ECO:0000256" key="2">
    <source>
        <dbReference type="ARBA" id="ARBA00004477"/>
    </source>
</evidence>
<evidence type="ECO:0000256" key="1">
    <source>
        <dbReference type="ARBA" id="ARBA00001947"/>
    </source>
</evidence>
<keyword evidence="11" id="KW-0560">Oxidoreductase</keyword>
<dbReference type="InterPro" id="IPR036400">
    <property type="entry name" value="Cyt_B5-like_heme/steroid_sf"/>
</dbReference>
<evidence type="ECO:0000256" key="11">
    <source>
        <dbReference type="ARBA" id="ARBA00023002"/>
    </source>
</evidence>
<keyword evidence="9" id="KW-0862">Zinc</keyword>
<feature type="domain" description="Cytochrome b5 heme-binding" evidence="16">
    <location>
        <begin position="37"/>
        <end position="97"/>
    </location>
</feature>
<evidence type="ECO:0000256" key="13">
    <source>
        <dbReference type="ARBA" id="ARBA00023136"/>
    </source>
</evidence>
<evidence type="ECO:0000256" key="9">
    <source>
        <dbReference type="ARBA" id="ARBA00022833"/>
    </source>
</evidence>
<evidence type="ECO:0000259" key="16">
    <source>
        <dbReference type="PROSITE" id="PS50255"/>
    </source>
</evidence>
<keyword evidence="4" id="KW-0444">Lipid biosynthesis</keyword>
<dbReference type="InterPro" id="IPR001199">
    <property type="entry name" value="Cyt_B5-like_heme/steroid-bd"/>
</dbReference>
<keyword evidence="7" id="KW-0256">Endoplasmic reticulum</keyword>
<name>A0A411KVD0_9CILI</name>
<dbReference type="PANTHER" id="PTHR12863:SF1">
    <property type="entry name" value="FATTY ACID 2-HYDROXYLASE"/>
    <property type="match status" value="1"/>
</dbReference>
<dbReference type="PRINTS" id="PR00363">
    <property type="entry name" value="CYTOCHROMEB5"/>
</dbReference>
<keyword evidence="10 15" id="KW-1133">Transmembrane helix</keyword>
<feature type="transmembrane region" description="Helical" evidence="15">
    <location>
        <begin position="290"/>
        <end position="309"/>
    </location>
</feature>
<comment type="similarity">
    <text evidence="3">Belongs to the sterol desaturase family. SCS7 subfamily.</text>
</comment>